<gene>
    <name evidence="1" type="ORF">C9928_01435</name>
</gene>
<proteinExistence type="predicted"/>
<sequence>MLVNTAVGGATTSEFSANLVQFKSTMLFLEEEHLKSYSGIRNLKFVEATSGLLVEGLDSGNEPFKDDISDWAQ</sequence>
<reference evidence="1 2" key="1">
    <citation type="submission" date="2018-03" db="EMBL/GenBank/DDBJ databases">
        <title>Cross-interface Injection: A General Nanoliter Liquid Handling Method Applied to Single Cells Genome Amplification Automated Nanoliter Liquid Handling Applied to Single Cell Multiple Displacement Amplification.</title>
        <authorList>
            <person name="Yun J."/>
            <person name="Xu P."/>
            <person name="Xu J."/>
            <person name="Dai X."/>
            <person name="Wang Y."/>
            <person name="Zheng X."/>
            <person name="Cao C."/>
            <person name="Yi Q."/>
            <person name="Zhu Y."/>
            <person name="Wang L."/>
            <person name="Dong Z."/>
            <person name="Huang Y."/>
            <person name="Huang L."/>
            <person name="Du W."/>
        </authorList>
    </citation>
    <scope>NUCLEOTIDE SEQUENCE [LARGE SCALE GENOMIC DNA]</scope>
    <source>
        <strain evidence="1 2">A9-4</strain>
    </source>
</reference>
<organism evidence="1 2">
    <name type="scientific">Pseudidiomarina aestuarii</name>
    <dbReference type="NCBI Taxonomy" id="624146"/>
    <lineage>
        <taxon>Bacteria</taxon>
        <taxon>Pseudomonadati</taxon>
        <taxon>Pseudomonadota</taxon>
        <taxon>Gammaproteobacteria</taxon>
        <taxon>Alteromonadales</taxon>
        <taxon>Idiomarinaceae</taxon>
        <taxon>Pseudidiomarina</taxon>
    </lineage>
</organism>
<dbReference type="EMBL" id="PYVG01000004">
    <property type="protein sequence ID" value="PTB90073.1"/>
    <property type="molecule type" value="Genomic_DNA"/>
</dbReference>
<comment type="caution">
    <text evidence="1">The sequence shown here is derived from an EMBL/GenBank/DDBJ whole genome shotgun (WGS) entry which is preliminary data.</text>
</comment>
<dbReference type="AlphaFoldDB" id="A0A6N4DK96"/>
<accession>A0A6N4DK96</accession>
<evidence type="ECO:0000313" key="2">
    <source>
        <dbReference type="Proteomes" id="UP000241514"/>
    </source>
</evidence>
<dbReference type="Proteomes" id="UP000241514">
    <property type="component" value="Unassembled WGS sequence"/>
</dbReference>
<name>A0A6N4DK96_9GAMM</name>
<evidence type="ECO:0000313" key="1">
    <source>
        <dbReference type="EMBL" id="PTB90073.1"/>
    </source>
</evidence>
<protein>
    <submittedName>
        <fullName evidence="1">Uncharacterized protein</fullName>
    </submittedName>
</protein>